<proteinExistence type="predicted"/>
<reference evidence="2 3" key="1">
    <citation type="submission" date="2019-03" db="EMBL/GenBank/DDBJ databases">
        <title>Sequencing the genomes of 1000 actinobacteria strains.</title>
        <authorList>
            <person name="Klenk H.-P."/>
        </authorList>
    </citation>
    <scope>NUCLEOTIDE SEQUENCE [LARGE SCALE GENOMIC DNA]</scope>
    <source>
        <strain evidence="2 3">DSM 18936</strain>
    </source>
</reference>
<dbReference type="RefSeq" id="WP_133870752.1">
    <property type="nucleotide sequence ID" value="NZ_SOAU01000001.1"/>
</dbReference>
<evidence type="ECO:0000256" key="1">
    <source>
        <dbReference type="SAM" id="Phobius"/>
    </source>
</evidence>
<protein>
    <submittedName>
        <fullName evidence="2">Uncharacterized protein</fullName>
    </submittedName>
</protein>
<keyword evidence="1" id="KW-1133">Transmembrane helix</keyword>
<evidence type="ECO:0000313" key="2">
    <source>
        <dbReference type="EMBL" id="TDT18543.1"/>
    </source>
</evidence>
<feature type="transmembrane region" description="Helical" evidence="1">
    <location>
        <begin position="12"/>
        <end position="29"/>
    </location>
</feature>
<dbReference type="EMBL" id="SOAU01000001">
    <property type="protein sequence ID" value="TDT18543.1"/>
    <property type="molecule type" value="Genomic_DNA"/>
</dbReference>
<dbReference type="AlphaFoldDB" id="A0A4R7I6V7"/>
<keyword evidence="1" id="KW-0472">Membrane</keyword>
<accession>A0A4R7I6V7</accession>
<evidence type="ECO:0000313" key="3">
    <source>
        <dbReference type="Proteomes" id="UP000294558"/>
    </source>
</evidence>
<comment type="caution">
    <text evidence="2">The sequence shown here is derived from an EMBL/GenBank/DDBJ whole genome shotgun (WGS) entry which is preliminary data.</text>
</comment>
<feature type="transmembrane region" description="Helical" evidence="1">
    <location>
        <begin position="50"/>
        <end position="68"/>
    </location>
</feature>
<organism evidence="2 3">
    <name type="scientific">Ilumatobacter fluminis</name>
    <dbReference type="NCBI Taxonomy" id="467091"/>
    <lineage>
        <taxon>Bacteria</taxon>
        <taxon>Bacillati</taxon>
        <taxon>Actinomycetota</taxon>
        <taxon>Acidimicrobiia</taxon>
        <taxon>Acidimicrobiales</taxon>
        <taxon>Ilumatobacteraceae</taxon>
        <taxon>Ilumatobacter</taxon>
    </lineage>
</organism>
<dbReference type="Proteomes" id="UP000294558">
    <property type="component" value="Unassembled WGS sequence"/>
</dbReference>
<sequence length="70" mass="7387">MLFLGEDLILYLLLALGGALFVGNVAAILRPPKQHKSDDALERAPLTRSVVYAVIGLVAAVWAIATLVTG</sequence>
<keyword evidence="1" id="KW-0812">Transmembrane</keyword>
<gene>
    <name evidence="2" type="ORF">BDK89_4167</name>
</gene>
<dbReference type="OrthoDB" id="5196966at2"/>
<name>A0A4R7I6V7_9ACTN</name>
<keyword evidence="3" id="KW-1185">Reference proteome</keyword>